<comment type="caution">
    <text evidence="1">The sequence shown here is derived from an EMBL/GenBank/DDBJ whole genome shotgun (WGS) entry which is preliminary data.</text>
</comment>
<name>A0A9R1UCL5_LACSA</name>
<accession>A0A9R1UCL5</accession>
<dbReference type="AlphaFoldDB" id="A0A9R1UCL5"/>
<proteinExistence type="predicted"/>
<dbReference type="EMBL" id="NBSK02000009">
    <property type="protein sequence ID" value="KAJ0184647.1"/>
    <property type="molecule type" value="Genomic_DNA"/>
</dbReference>
<dbReference type="Proteomes" id="UP000235145">
    <property type="component" value="Unassembled WGS sequence"/>
</dbReference>
<organism evidence="1 2">
    <name type="scientific">Lactuca sativa</name>
    <name type="common">Garden lettuce</name>
    <dbReference type="NCBI Taxonomy" id="4236"/>
    <lineage>
        <taxon>Eukaryota</taxon>
        <taxon>Viridiplantae</taxon>
        <taxon>Streptophyta</taxon>
        <taxon>Embryophyta</taxon>
        <taxon>Tracheophyta</taxon>
        <taxon>Spermatophyta</taxon>
        <taxon>Magnoliopsida</taxon>
        <taxon>eudicotyledons</taxon>
        <taxon>Gunneridae</taxon>
        <taxon>Pentapetalae</taxon>
        <taxon>asterids</taxon>
        <taxon>campanulids</taxon>
        <taxon>Asterales</taxon>
        <taxon>Asteraceae</taxon>
        <taxon>Cichorioideae</taxon>
        <taxon>Cichorieae</taxon>
        <taxon>Lactucinae</taxon>
        <taxon>Lactuca</taxon>
    </lineage>
</organism>
<gene>
    <name evidence="1" type="ORF">LSAT_V11C900459440</name>
</gene>
<evidence type="ECO:0008006" key="3">
    <source>
        <dbReference type="Google" id="ProtNLM"/>
    </source>
</evidence>
<sequence length="303" mass="34347">MGGIGIGCLDSANFTLLAKWWWRLENEYESFWFSCIQAIHNIKLIDGKAIAKKSIKGVWSTISQIVPEFEQRCVLLASLFNNVVGKGDKTFFWKDCWLGDMALKEIIANLYAIDKTKDCLVRERLLRMEKSLFIVGIGRDILEGGVSSDNFMIWLTCWMIFNFMMGMTSGCGGAMEEMVFLLNISLILCLKTLVKMCCSPKTNSMTMLPSDIPSFGDEGREMRWGKEKDFGDRDFLSFSSKTKKDKEGLQCILSEGNTLFRPRGGMIVGPSSRWPIRITASELCLPFLIKNSDSTRGKRCEYV</sequence>
<protein>
    <recommendedName>
        <fullName evidence="3">Reverse transcriptase zinc-binding domain-containing protein</fullName>
    </recommendedName>
</protein>
<keyword evidence="2" id="KW-1185">Reference proteome</keyword>
<evidence type="ECO:0000313" key="1">
    <source>
        <dbReference type="EMBL" id="KAJ0184647.1"/>
    </source>
</evidence>
<reference evidence="1 2" key="1">
    <citation type="journal article" date="2017" name="Nat. Commun.">
        <title>Genome assembly with in vitro proximity ligation data and whole-genome triplication in lettuce.</title>
        <authorList>
            <person name="Reyes-Chin-Wo S."/>
            <person name="Wang Z."/>
            <person name="Yang X."/>
            <person name="Kozik A."/>
            <person name="Arikit S."/>
            <person name="Song C."/>
            <person name="Xia L."/>
            <person name="Froenicke L."/>
            <person name="Lavelle D.O."/>
            <person name="Truco M.J."/>
            <person name="Xia R."/>
            <person name="Zhu S."/>
            <person name="Xu C."/>
            <person name="Xu H."/>
            <person name="Xu X."/>
            <person name="Cox K."/>
            <person name="Korf I."/>
            <person name="Meyers B.C."/>
            <person name="Michelmore R.W."/>
        </authorList>
    </citation>
    <scope>NUCLEOTIDE SEQUENCE [LARGE SCALE GENOMIC DNA]</scope>
    <source>
        <strain evidence="2">cv. Salinas</strain>
        <tissue evidence="1">Seedlings</tissue>
    </source>
</reference>
<evidence type="ECO:0000313" key="2">
    <source>
        <dbReference type="Proteomes" id="UP000235145"/>
    </source>
</evidence>